<reference evidence="2" key="1">
    <citation type="submission" date="2018-05" db="EMBL/GenBank/DDBJ databases">
        <authorList>
            <person name="Lanie J.A."/>
            <person name="Ng W.-L."/>
            <person name="Kazmierczak K.M."/>
            <person name="Andrzejewski T.M."/>
            <person name="Davidsen T.M."/>
            <person name="Wayne K.J."/>
            <person name="Tettelin H."/>
            <person name="Glass J.I."/>
            <person name="Rusch D."/>
            <person name="Podicherti R."/>
            <person name="Tsui H.-C.T."/>
            <person name="Winkler M.E."/>
        </authorList>
    </citation>
    <scope>NUCLEOTIDE SEQUENCE</scope>
</reference>
<dbReference type="Pfam" id="PF00932">
    <property type="entry name" value="LTD"/>
    <property type="match status" value="1"/>
</dbReference>
<accession>A0A382IPN8</accession>
<evidence type="ECO:0000259" key="1">
    <source>
        <dbReference type="PROSITE" id="PS51841"/>
    </source>
</evidence>
<feature type="non-terminal residue" evidence="2">
    <location>
        <position position="269"/>
    </location>
</feature>
<gene>
    <name evidence="2" type="ORF">METZ01_LOCUS254073</name>
</gene>
<dbReference type="EMBL" id="UINC01068524">
    <property type="protein sequence ID" value="SVC01219.1"/>
    <property type="molecule type" value="Genomic_DNA"/>
</dbReference>
<dbReference type="Gene3D" id="2.60.120.260">
    <property type="entry name" value="Galactose-binding domain-like"/>
    <property type="match status" value="1"/>
</dbReference>
<dbReference type="Gene3D" id="2.60.40.1260">
    <property type="entry name" value="Lamin Tail domain"/>
    <property type="match status" value="1"/>
</dbReference>
<proteinExistence type="predicted"/>
<dbReference type="AlphaFoldDB" id="A0A382IPN8"/>
<evidence type="ECO:0000313" key="2">
    <source>
        <dbReference type="EMBL" id="SVC01219.1"/>
    </source>
</evidence>
<dbReference type="SUPFAM" id="SSF74853">
    <property type="entry name" value="Lamin A/C globular tail domain"/>
    <property type="match status" value="1"/>
</dbReference>
<organism evidence="2">
    <name type="scientific">marine metagenome</name>
    <dbReference type="NCBI Taxonomy" id="408172"/>
    <lineage>
        <taxon>unclassified sequences</taxon>
        <taxon>metagenomes</taxon>
        <taxon>ecological metagenomes</taxon>
    </lineage>
</organism>
<dbReference type="InterPro" id="IPR001322">
    <property type="entry name" value="Lamin_tail_dom"/>
</dbReference>
<sequence length="269" mass="30276">MIAVAVFLLGFLFGPTISAQNIIINELLASNVANYPEMHDFDDYSDWIELYNTDNVPYSLENMFLTDDLSDPLKWKITDGAVIDTEGYLLIWADDYNVGPGQVYTRPYWPWDSFTTQHYHANFKLSKSGEQLALFLADQTASDTLIYQGSLWKYLSDGTDQGSDWTESDFDDSNWASGYGEFGYGDGDEETVVEYGPDPDEKYITTYFIHTFNIDNLGDIQTLIFSLKRDDGAVIYLNGEEVVRANMATGSISYDTYASSSVSGPEEDT</sequence>
<name>A0A382IPN8_9ZZZZ</name>
<protein>
    <recommendedName>
        <fullName evidence="1">LTD domain-containing protein</fullName>
    </recommendedName>
</protein>
<dbReference type="InterPro" id="IPR036415">
    <property type="entry name" value="Lamin_tail_dom_sf"/>
</dbReference>
<dbReference type="PROSITE" id="PS51841">
    <property type="entry name" value="LTD"/>
    <property type="match status" value="1"/>
</dbReference>
<feature type="domain" description="LTD" evidence="1">
    <location>
        <begin position="15"/>
        <end position="186"/>
    </location>
</feature>